<gene>
    <name evidence="2" type="ORF">Tharo_3118</name>
</gene>
<evidence type="ECO:0000259" key="1">
    <source>
        <dbReference type="Pfam" id="PF08281"/>
    </source>
</evidence>
<dbReference type="Proteomes" id="UP000241885">
    <property type="component" value="Chromosome"/>
</dbReference>
<dbReference type="InterPro" id="IPR013249">
    <property type="entry name" value="RNA_pol_sigma70_r4_t2"/>
</dbReference>
<dbReference type="Pfam" id="PF08281">
    <property type="entry name" value="Sigma70_r4_2"/>
    <property type="match status" value="1"/>
</dbReference>
<protein>
    <submittedName>
        <fullName evidence="2">RNA polymerase sigma factor, RpoE-like</fullName>
    </submittedName>
</protein>
<dbReference type="GO" id="GO:0016987">
    <property type="term" value="F:sigma factor activity"/>
    <property type="evidence" value="ECO:0007669"/>
    <property type="project" value="InterPro"/>
</dbReference>
<dbReference type="GO" id="GO:0003677">
    <property type="term" value="F:DNA binding"/>
    <property type="evidence" value="ECO:0007669"/>
    <property type="project" value="InterPro"/>
</dbReference>
<feature type="domain" description="RNA polymerase sigma factor 70 region 4 type 2" evidence="1">
    <location>
        <begin position="59"/>
        <end position="90"/>
    </location>
</feature>
<dbReference type="Gene3D" id="1.10.10.10">
    <property type="entry name" value="Winged helix-like DNA-binding domain superfamily/Winged helix DNA-binding domain"/>
    <property type="match status" value="1"/>
</dbReference>
<keyword evidence="3" id="KW-1185">Reference proteome</keyword>
<dbReference type="GO" id="GO:0006352">
    <property type="term" value="P:DNA-templated transcription initiation"/>
    <property type="evidence" value="ECO:0007669"/>
    <property type="project" value="InterPro"/>
</dbReference>
<dbReference type="CDD" id="cd06171">
    <property type="entry name" value="Sigma70_r4"/>
    <property type="match status" value="1"/>
</dbReference>
<proteinExistence type="predicted"/>
<name>A0A2R4BRN6_THAAR</name>
<accession>A0A2R4BRN6</accession>
<dbReference type="KEGG" id="tak:Tharo_3118"/>
<dbReference type="EMBL" id="CP028339">
    <property type="protein sequence ID" value="AVR89999.1"/>
    <property type="molecule type" value="Genomic_DNA"/>
</dbReference>
<reference evidence="2 3" key="1">
    <citation type="submission" date="2018-03" db="EMBL/GenBank/DDBJ databases">
        <title>Complete genome sequence of Thauera aromatica, a model organism for studying aromatic compound degradation under denitrifying conditions.</title>
        <authorList>
            <person name="Lo H.-Y."/>
            <person name="Goris T."/>
            <person name="Boll M."/>
            <person name="Mueller J.A."/>
        </authorList>
    </citation>
    <scope>NUCLEOTIDE SEQUENCE [LARGE SCALE GENOMIC DNA]</scope>
    <source>
        <strain evidence="2 3">K172</strain>
    </source>
</reference>
<dbReference type="InterPro" id="IPR036388">
    <property type="entry name" value="WH-like_DNA-bd_sf"/>
</dbReference>
<dbReference type="AlphaFoldDB" id="A0A2R4BRN6"/>
<evidence type="ECO:0000313" key="3">
    <source>
        <dbReference type="Proteomes" id="UP000241885"/>
    </source>
</evidence>
<sequence>MNAASRPASRFLISSQPARPSRASRMPASNCPEYWSHASSFAAFFLFERPPDCYRTVEMLIDVEGYSYAEAAALLCVPVGTVRSRLSRARFALQRALWRQARSAGLVAAQGMPGRRAVSEPERIGRESPLYHR</sequence>
<dbReference type="InterPro" id="IPR013324">
    <property type="entry name" value="RNA_pol_sigma_r3/r4-like"/>
</dbReference>
<organism evidence="2 3">
    <name type="scientific">Thauera aromatica K172</name>
    <dbReference type="NCBI Taxonomy" id="44139"/>
    <lineage>
        <taxon>Bacteria</taxon>
        <taxon>Pseudomonadati</taxon>
        <taxon>Pseudomonadota</taxon>
        <taxon>Betaproteobacteria</taxon>
        <taxon>Rhodocyclales</taxon>
        <taxon>Zoogloeaceae</taxon>
        <taxon>Thauera</taxon>
    </lineage>
</organism>
<dbReference type="SUPFAM" id="SSF88659">
    <property type="entry name" value="Sigma3 and sigma4 domains of RNA polymerase sigma factors"/>
    <property type="match status" value="1"/>
</dbReference>
<evidence type="ECO:0000313" key="2">
    <source>
        <dbReference type="EMBL" id="AVR89999.1"/>
    </source>
</evidence>